<dbReference type="AlphaFoldDB" id="A0A914R6G3"/>
<evidence type="ECO:0000313" key="3">
    <source>
        <dbReference type="WBParaSite" id="PEQ_0000185301-mRNA-1"/>
    </source>
</evidence>
<dbReference type="Proteomes" id="UP000887564">
    <property type="component" value="Unplaced"/>
</dbReference>
<dbReference type="WBParaSite" id="PEQ_0000185301-mRNA-1">
    <property type="protein sequence ID" value="PEQ_0000185301-mRNA-1"/>
    <property type="gene ID" value="PEQ_0000185301"/>
</dbReference>
<keyword evidence="1" id="KW-0472">Membrane</keyword>
<protein>
    <submittedName>
        <fullName evidence="3">Uncharacterized protein</fullName>
    </submittedName>
</protein>
<sequence length="115" mass="13057">MSKESAEAAHSTDELSFILGVRPAISVLVWSDESDTIDSWTSLIELRSGPHSKRLIFDLHPKHRAMLKTLPYILTIVSVYLYMEVVSSLLTGVVQITMRFHYLDAELFIVYSTLN</sequence>
<evidence type="ECO:0000256" key="1">
    <source>
        <dbReference type="SAM" id="Phobius"/>
    </source>
</evidence>
<name>A0A914R6G3_PAREQ</name>
<keyword evidence="2" id="KW-1185">Reference proteome</keyword>
<feature type="transmembrane region" description="Helical" evidence="1">
    <location>
        <begin position="72"/>
        <end position="98"/>
    </location>
</feature>
<keyword evidence="1" id="KW-0812">Transmembrane</keyword>
<organism evidence="2 3">
    <name type="scientific">Parascaris equorum</name>
    <name type="common">Equine roundworm</name>
    <dbReference type="NCBI Taxonomy" id="6256"/>
    <lineage>
        <taxon>Eukaryota</taxon>
        <taxon>Metazoa</taxon>
        <taxon>Ecdysozoa</taxon>
        <taxon>Nematoda</taxon>
        <taxon>Chromadorea</taxon>
        <taxon>Rhabditida</taxon>
        <taxon>Spirurina</taxon>
        <taxon>Ascaridomorpha</taxon>
        <taxon>Ascaridoidea</taxon>
        <taxon>Ascarididae</taxon>
        <taxon>Parascaris</taxon>
    </lineage>
</organism>
<accession>A0A914R6G3</accession>
<evidence type="ECO:0000313" key="2">
    <source>
        <dbReference type="Proteomes" id="UP000887564"/>
    </source>
</evidence>
<proteinExistence type="predicted"/>
<keyword evidence="1" id="KW-1133">Transmembrane helix</keyword>
<reference evidence="3" key="1">
    <citation type="submission" date="2022-11" db="UniProtKB">
        <authorList>
            <consortium name="WormBaseParasite"/>
        </authorList>
    </citation>
    <scope>IDENTIFICATION</scope>
</reference>